<keyword evidence="2" id="KW-1185">Reference proteome</keyword>
<dbReference type="EMBL" id="JACSDZ010000002">
    <property type="protein sequence ID" value="KAF7414002.1"/>
    <property type="molecule type" value="Genomic_DNA"/>
</dbReference>
<gene>
    <name evidence="1" type="ORF">HZH68_002491</name>
</gene>
<organism evidence="1 2">
    <name type="scientific">Vespula germanica</name>
    <name type="common">German yellow jacket</name>
    <name type="synonym">Paravespula germanica</name>
    <dbReference type="NCBI Taxonomy" id="30212"/>
    <lineage>
        <taxon>Eukaryota</taxon>
        <taxon>Metazoa</taxon>
        <taxon>Ecdysozoa</taxon>
        <taxon>Arthropoda</taxon>
        <taxon>Hexapoda</taxon>
        <taxon>Insecta</taxon>
        <taxon>Pterygota</taxon>
        <taxon>Neoptera</taxon>
        <taxon>Endopterygota</taxon>
        <taxon>Hymenoptera</taxon>
        <taxon>Apocrita</taxon>
        <taxon>Aculeata</taxon>
        <taxon>Vespoidea</taxon>
        <taxon>Vespidae</taxon>
        <taxon>Vespinae</taxon>
        <taxon>Vespula</taxon>
    </lineage>
</organism>
<dbReference type="AlphaFoldDB" id="A0A834NMF5"/>
<comment type="caution">
    <text evidence="1">The sequence shown here is derived from an EMBL/GenBank/DDBJ whole genome shotgun (WGS) entry which is preliminary data.</text>
</comment>
<accession>A0A834NMF5</accession>
<name>A0A834NMF5_VESGE</name>
<proteinExistence type="predicted"/>
<dbReference type="Pfam" id="PF24664">
    <property type="entry name" value="Monjiviricetes_fusion"/>
    <property type="match status" value="1"/>
</dbReference>
<evidence type="ECO:0000313" key="2">
    <source>
        <dbReference type="Proteomes" id="UP000617340"/>
    </source>
</evidence>
<dbReference type="Proteomes" id="UP000617340">
    <property type="component" value="Unassembled WGS sequence"/>
</dbReference>
<protein>
    <submittedName>
        <fullName evidence="1">Uncharacterized protein</fullName>
    </submittedName>
</protein>
<sequence length="268" mass="30314">MANTIISSMSVGNSAPRCMKVTQHLGYGGPVINGLKINSTTLRPITLAGTIGWHMFLTRMEHETSSNNELLFLMPKSTIIIRFCTEKDTALLSSVLYHIEGSWILNTDTGAPLASNEIYTEKEIEELSEHIMFSIERPTELNDLARSYSRQRVTSGTTSIYNLIDEKPFRKIGKSTIDHKFVISESITRRVRNMEELERYNVLTIVSTASRARASNKSDILTTKKPHLDHPELTRNLCIILAIQSKTEQQKRAIYSKSLSELWKCCSC</sequence>
<reference evidence="1" key="1">
    <citation type="journal article" date="2020" name="G3 (Bethesda)">
        <title>High-Quality Assemblies for Three Invasive Social Wasps from the &lt;i&gt;Vespula&lt;/i&gt; Genus.</title>
        <authorList>
            <person name="Harrop T.W.R."/>
            <person name="Guhlin J."/>
            <person name="McLaughlin G.M."/>
            <person name="Permina E."/>
            <person name="Stockwell P."/>
            <person name="Gilligan J."/>
            <person name="Le Lec M.F."/>
            <person name="Gruber M.A.M."/>
            <person name="Quinn O."/>
            <person name="Lovegrove M."/>
            <person name="Duncan E.J."/>
            <person name="Remnant E.J."/>
            <person name="Van Eeckhoven J."/>
            <person name="Graham B."/>
            <person name="Knapp R.A."/>
            <person name="Langford K.W."/>
            <person name="Kronenberg Z."/>
            <person name="Press M.O."/>
            <person name="Eacker S.M."/>
            <person name="Wilson-Rankin E.E."/>
            <person name="Purcell J."/>
            <person name="Lester P.J."/>
            <person name="Dearden P.K."/>
        </authorList>
    </citation>
    <scope>NUCLEOTIDE SEQUENCE</scope>
    <source>
        <strain evidence="1">Linc-1</strain>
    </source>
</reference>
<evidence type="ECO:0000313" key="1">
    <source>
        <dbReference type="EMBL" id="KAF7414002.1"/>
    </source>
</evidence>